<name>A0A3M0BJN3_9AQUI</name>
<dbReference type="AlphaFoldDB" id="A0A3M0BJN3"/>
<accession>A0A3M0BJN3</accession>
<evidence type="ECO:0000256" key="6">
    <source>
        <dbReference type="ARBA" id="ARBA00022989"/>
    </source>
</evidence>
<evidence type="ECO:0000256" key="2">
    <source>
        <dbReference type="ARBA" id="ARBA00005745"/>
    </source>
</evidence>
<evidence type="ECO:0000256" key="3">
    <source>
        <dbReference type="ARBA" id="ARBA00022475"/>
    </source>
</evidence>
<feature type="transmembrane region" description="Helical" evidence="8">
    <location>
        <begin position="254"/>
        <end position="273"/>
    </location>
</feature>
<proteinExistence type="inferred from homology"/>
<dbReference type="EMBL" id="REFO01000010">
    <property type="protein sequence ID" value="RMA97540.1"/>
    <property type="molecule type" value="Genomic_DNA"/>
</dbReference>
<evidence type="ECO:0000313" key="11">
    <source>
        <dbReference type="Proteomes" id="UP000280842"/>
    </source>
</evidence>
<gene>
    <name evidence="10" type="ORF">CLV39_0154</name>
</gene>
<dbReference type="PANTHER" id="PTHR30012">
    <property type="entry name" value="GENERAL SECRETION PATHWAY PROTEIN"/>
    <property type="match status" value="1"/>
</dbReference>
<feature type="transmembrane region" description="Helical" evidence="8">
    <location>
        <begin position="376"/>
        <end position="400"/>
    </location>
</feature>
<feature type="transmembrane region" description="Helical" evidence="8">
    <location>
        <begin position="169"/>
        <end position="191"/>
    </location>
</feature>
<feature type="transmembrane region" description="Helical" evidence="8">
    <location>
        <begin position="222"/>
        <end position="242"/>
    </location>
</feature>
<dbReference type="InterPro" id="IPR018076">
    <property type="entry name" value="T2SS_GspF_dom"/>
</dbReference>
<keyword evidence="6 8" id="KW-1133">Transmembrane helix</keyword>
<reference evidence="10 11" key="1">
    <citation type="submission" date="2018-10" db="EMBL/GenBank/DDBJ databases">
        <title>Genomic Encyclopedia of Archaeal and Bacterial Type Strains, Phase II (KMG-II): from individual species to whole genera.</title>
        <authorList>
            <person name="Goeker M."/>
        </authorList>
    </citation>
    <scope>NUCLEOTIDE SEQUENCE [LARGE SCALE GENOMIC DNA]</scope>
    <source>
        <strain evidence="10 11">VM1</strain>
    </source>
</reference>
<dbReference type="PANTHER" id="PTHR30012:SF0">
    <property type="entry name" value="TYPE II SECRETION SYSTEM PROTEIN F-RELATED"/>
    <property type="match status" value="1"/>
</dbReference>
<evidence type="ECO:0000259" key="9">
    <source>
        <dbReference type="Pfam" id="PF00482"/>
    </source>
</evidence>
<evidence type="ECO:0000313" key="10">
    <source>
        <dbReference type="EMBL" id="RMA97540.1"/>
    </source>
</evidence>
<keyword evidence="5 8" id="KW-0812">Transmembrane</keyword>
<dbReference type="PRINTS" id="PR00812">
    <property type="entry name" value="BCTERIALGSPF"/>
</dbReference>
<keyword evidence="3" id="KW-1003">Cell membrane</keyword>
<dbReference type="InterPro" id="IPR042094">
    <property type="entry name" value="T2SS_GspF_sf"/>
</dbReference>
<comment type="subcellular location">
    <subcellularLocation>
        <location evidence="1">Cell inner membrane</location>
        <topology evidence="1">Multi-pass membrane protein</topology>
    </subcellularLocation>
</comment>
<dbReference type="FunFam" id="1.20.81.30:FF:000001">
    <property type="entry name" value="Type II secretion system protein F"/>
    <property type="match status" value="2"/>
</dbReference>
<evidence type="ECO:0000256" key="8">
    <source>
        <dbReference type="SAM" id="Phobius"/>
    </source>
</evidence>
<evidence type="ECO:0000256" key="5">
    <source>
        <dbReference type="ARBA" id="ARBA00022692"/>
    </source>
</evidence>
<comment type="similarity">
    <text evidence="2">Belongs to the GSP F family.</text>
</comment>
<evidence type="ECO:0000256" key="4">
    <source>
        <dbReference type="ARBA" id="ARBA00022519"/>
    </source>
</evidence>
<dbReference type="GO" id="GO:0005886">
    <property type="term" value="C:plasma membrane"/>
    <property type="evidence" value="ECO:0007669"/>
    <property type="project" value="UniProtKB-SubCell"/>
</dbReference>
<keyword evidence="11" id="KW-1185">Reference proteome</keyword>
<sequence>MPLFSVEAIDIEGNKIRRLFEVDSENRLLNILEASGLTPIKIHKLPGFFKYLNISKFFQKIKKAELIEVLDNLHLIVQSGLPLNTGIMDLAKDAENTAIKDMLLDISFQIQGGMPLSQAVERYKNIFGDVVISLFKIGEETGTLDQTLKDAAEHLRKIEDIKSKAKQALIYPAFAFFSTLSAMIFWLVYVLPKIIEAFKTMNIELPWTTRMVMAISEFTQNYFFQMLGFLVLAIIIILFLRRKFFKFKYQSDKVLLKLPIIGIILKNFNYAFFAEYMRLMISAGLPLYQALNIMEKAMNNSLFKVAIRNVREEIEMGESLSKALKKQNLFSSLIIRMISVGEQTGGLDTQLSYIADYYYKKVDYITQNIAKMIEPIVIGIVGGFMALIMISLMGPIYTLISQIGKM</sequence>
<dbReference type="InterPro" id="IPR003004">
    <property type="entry name" value="GspF/PilC"/>
</dbReference>
<dbReference type="Pfam" id="PF00482">
    <property type="entry name" value="T2SSF"/>
    <property type="match status" value="2"/>
</dbReference>
<keyword evidence="4" id="KW-0997">Cell inner membrane</keyword>
<keyword evidence="7 8" id="KW-0472">Membrane</keyword>
<protein>
    <submittedName>
        <fullName evidence="10">Type IV pilus assembly protein PilC</fullName>
    </submittedName>
</protein>
<dbReference type="OrthoDB" id="9805682at2"/>
<dbReference type="RefSeq" id="WP_121922317.1">
    <property type="nucleotide sequence ID" value="NZ_REFO01000010.1"/>
</dbReference>
<dbReference type="Gene3D" id="1.20.81.30">
    <property type="entry name" value="Type II secretion system (T2SS), domain F"/>
    <property type="match status" value="2"/>
</dbReference>
<feature type="domain" description="Type II secretion system protein GspF" evidence="9">
    <location>
        <begin position="70"/>
        <end position="192"/>
    </location>
</feature>
<comment type="caution">
    <text evidence="10">The sequence shown here is derived from an EMBL/GenBank/DDBJ whole genome shotgun (WGS) entry which is preliminary data.</text>
</comment>
<organism evidence="10 11">
    <name type="scientific">Hydrogenothermus marinus</name>
    <dbReference type="NCBI Taxonomy" id="133270"/>
    <lineage>
        <taxon>Bacteria</taxon>
        <taxon>Pseudomonadati</taxon>
        <taxon>Aquificota</taxon>
        <taxon>Aquificia</taxon>
        <taxon>Aquificales</taxon>
        <taxon>Hydrogenothermaceae</taxon>
        <taxon>Hydrogenothermus</taxon>
    </lineage>
</organism>
<evidence type="ECO:0000256" key="7">
    <source>
        <dbReference type="ARBA" id="ARBA00023136"/>
    </source>
</evidence>
<feature type="domain" description="Type II secretion system protein GspF" evidence="9">
    <location>
        <begin position="273"/>
        <end position="394"/>
    </location>
</feature>
<evidence type="ECO:0000256" key="1">
    <source>
        <dbReference type="ARBA" id="ARBA00004429"/>
    </source>
</evidence>
<dbReference type="Proteomes" id="UP000280842">
    <property type="component" value="Unassembled WGS sequence"/>
</dbReference>